<accession>F5YPL2</accession>
<keyword evidence="1" id="KW-1133">Transmembrane helix</keyword>
<dbReference type="OrthoDB" id="86868at2"/>
<gene>
    <name evidence="2" type="ordered locus">TREPR_3834</name>
</gene>
<evidence type="ECO:0000313" key="3">
    <source>
        <dbReference type="Proteomes" id="UP000009223"/>
    </source>
</evidence>
<feature type="transmembrane region" description="Helical" evidence="1">
    <location>
        <begin position="52"/>
        <end position="78"/>
    </location>
</feature>
<dbReference type="eggNOG" id="ENOG5032UAU">
    <property type="taxonomic scope" value="Bacteria"/>
</dbReference>
<name>F5YPL2_TREPZ</name>
<dbReference type="KEGG" id="tpi:TREPR_3834"/>
<keyword evidence="1" id="KW-0472">Membrane</keyword>
<sequence length="240" mass="25940">MDRYLDVANSPVMFLIVLIPVVFVLAQALVYIHLGAKRIQELGMEKGTVRKVIVNSAIFSVVPSLPIVITLAALILVLGKYVPWLRLSVIGSAMYESMCADMTIKAYGYTGLGDTSISTTVFASVVWVMCGAAVVWPLTNVIGLRFYDKRIKALQKTSEFIRPATTAMFIGLMAIMGVPRFLNYKSPAGRLGIVVCSVSAIAVLLIEYIAKKLKVKTLSDFAFPLAMVLGMVAAVIAGNA</sequence>
<evidence type="ECO:0000256" key="1">
    <source>
        <dbReference type="SAM" id="Phobius"/>
    </source>
</evidence>
<organism evidence="2 3">
    <name type="scientific">Treponema primitia (strain ATCC BAA-887 / DSM 12427 / ZAS-2)</name>
    <dbReference type="NCBI Taxonomy" id="545694"/>
    <lineage>
        <taxon>Bacteria</taxon>
        <taxon>Pseudomonadati</taxon>
        <taxon>Spirochaetota</taxon>
        <taxon>Spirochaetia</taxon>
        <taxon>Spirochaetales</taxon>
        <taxon>Treponemataceae</taxon>
        <taxon>Treponema</taxon>
    </lineage>
</organism>
<dbReference type="HOGENOM" id="CLU_101764_0_0_12"/>
<dbReference type="EMBL" id="CP001843">
    <property type="protein sequence ID" value="AEF83985.1"/>
    <property type="molecule type" value="Genomic_DNA"/>
</dbReference>
<reference evidence="3" key="1">
    <citation type="submission" date="2009-12" db="EMBL/GenBank/DDBJ databases">
        <title>Complete sequence of Treponema primitia strain ZAS-2.</title>
        <authorList>
            <person name="Tetu S.G."/>
            <person name="Matson E."/>
            <person name="Ren Q."/>
            <person name="Seshadri R."/>
            <person name="Elbourne L."/>
            <person name="Hassan K.A."/>
            <person name="Durkin A."/>
            <person name="Radune D."/>
            <person name="Mohamoud Y."/>
            <person name="Shay R."/>
            <person name="Jin S."/>
            <person name="Zhang X."/>
            <person name="Lucey K."/>
            <person name="Ballor N.R."/>
            <person name="Ottesen E."/>
            <person name="Rosenthal R."/>
            <person name="Allen A."/>
            <person name="Leadbetter J.R."/>
            <person name="Paulsen I.T."/>
        </authorList>
    </citation>
    <scope>NUCLEOTIDE SEQUENCE [LARGE SCALE GENOMIC DNA]</scope>
    <source>
        <strain evidence="3">ATCC BAA-887 / DSM 12427 / ZAS-2</strain>
    </source>
</reference>
<feature type="transmembrane region" description="Helical" evidence="1">
    <location>
        <begin position="221"/>
        <end position="238"/>
    </location>
</feature>
<dbReference type="InterPro" id="IPR032479">
    <property type="entry name" value="DUF5058"/>
</dbReference>
<feature type="transmembrane region" description="Helical" evidence="1">
    <location>
        <begin position="188"/>
        <end position="209"/>
    </location>
</feature>
<dbReference type="Proteomes" id="UP000009223">
    <property type="component" value="Chromosome"/>
</dbReference>
<feature type="transmembrane region" description="Helical" evidence="1">
    <location>
        <begin position="160"/>
        <end position="182"/>
    </location>
</feature>
<dbReference type="RefSeq" id="WP_015706505.1">
    <property type="nucleotide sequence ID" value="NC_015578.1"/>
</dbReference>
<keyword evidence="1" id="KW-0812">Transmembrane</keyword>
<dbReference type="STRING" id="545694.TREPR_3834"/>
<protein>
    <submittedName>
        <fullName evidence="2">Putative membrane protein</fullName>
    </submittedName>
</protein>
<dbReference type="Pfam" id="PF16481">
    <property type="entry name" value="DUF5058"/>
    <property type="match status" value="1"/>
</dbReference>
<proteinExistence type="predicted"/>
<dbReference type="AlphaFoldDB" id="F5YPL2"/>
<evidence type="ECO:0000313" key="2">
    <source>
        <dbReference type="EMBL" id="AEF83985.1"/>
    </source>
</evidence>
<keyword evidence="3" id="KW-1185">Reference proteome</keyword>
<feature type="transmembrane region" description="Helical" evidence="1">
    <location>
        <begin position="12"/>
        <end position="32"/>
    </location>
</feature>
<reference evidence="2 3" key="2">
    <citation type="journal article" date="2011" name="ISME J.">
        <title>RNA-seq reveals cooperative metabolic interactions between two termite-gut spirochete species in co-culture.</title>
        <authorList>
            <person name="Rosenthal A.Z."/>
            <person name="Matson E.G."/>
            <person name="Eldar A."/>
            <person name="Leadbetter J.R."/>
        </authorList>
    </citation>
    <scope>NUCLEOTIDE SEQUENCE [LARGE SCALE GENOMIC DNA]</scope>
    <source>
        <strain evidence="3">ATCC BAA-887 / DSM 12427 / ZAS-2</strain>
    </source>
</reference>
<feature type="transmembrane region" description="Helical" evidence="1">
    <location>
        <begin position="117"/>
        <end position="139"/>
    </location>
</feature>